<comment type="caution">
    <text evidence="17">The sequence shown here is derived from an EMBL/GenBank/DDBJ whole genome shotgun (WGS) entry which is preliminary data.</text>
</comment>
<gene>
    <name evidence="17" type="primary">CAP1</name>
    <name evidence="17" type="ORF">FE257_011615</name>
</gene>
<dbReference type="PROSITE" id="PS00748">
    <property type="entry name" value="F_ACTIN_CAPPING_A_1"/>
    <property type="match status" value="1"/>
</dbReference>
<feature type="transmembrane region" description="Helical" evidence="15">
    <location>
        <begin position="449"/>
        <end position="468"/>
    </location>
</feature>
<dbReference type="InterPro" id="IPR042276">
    <property type="entry name" value="CapZ_alpha/beta_2"/>
</dbReference>
<evidence type="ECO:0000256" key="11">
    <source>
        <dbReference type="ARBA" id="ARBA00023136"/>
    </source>
</evidence>
<dbReference type="Gene3D" id="3.90.1150.210">
    <property type="entry name" value="F-actin capping protein, beta subunit"/>
    <property type="match status" value="1"/>
</dbReference>
<dbReference type="Proteomes" id="UP001194746">
    <property type="component" value="Unassembled WGS sequence"/>
</dbReference>
<evidence type="ECO:0000256" key="9">
    <source>
        <dbReference type="ARBA" id="ARBA00022692"/>
    </source>
</evidence>
<feature type="transmembrane region" description="Helical" evidence="15">
    <location>
        <begin position="508"/>
        <end position="529"/>
    </location>
</feature>
<dbReference type="PROSITE" id="PS00749">
    <property type="entry name" value="F_ACTIN_CAPPING_A_2"/>
    <property type="match status" value="1"/>
</dbReference>
<dbReference type="InterPro" id="IPR050814">
    <property type="entry name" value="Myo-inositol_Transporter"/>
</dbReference>
<evidence type="ECO:0000259" key="16">
    <source>
        <dbReference type="PROSITE" id="PS50850"/>
    </source>
</evidence>
<dbReference type="AlphaFoldDB" id="A0AAD4CWV2"/>
<feature type="transmembrane region" description="Helical" evidence="15">
    <location>
        <begin position="480"/>
        <end position="502"/>
    </location>
</feature>
<dbReference type="InterPro" id="IPR005829">
    <property type="entry name" value="Sugar_transporter_CS"/>
</dbReference>
<dbReference type="InterPro" id="IPR002189">
    <property type="entry name" value="CapZ_alpha"/>
</dbReference>
<feature type="transmembrane region" description="Helical" evidence="15">
    <location>
        <begin position="422"/>
        <end position="443"/>
    </location>
</feature>
<dbReference type="PROSITE" id="PS00217">
    <property type="entry name" value="SUGAR_TRANSPORT_2"/>
    <property type="match status" value="1"/>
</dbReference>
<dbReference type="InterPro" id="IPR042489">
    <property type="entry name" value="CapZ_alpha_1"/>
</dbReference>
<keyword evidence="8" id="KW-0963">Cytoplasm</keyword>
<proteinExistence type="inferred from homology"/>
<evidence type="ECO:0000256" key="4">
    <source>
        <dbReference type="ARBA" id="ARBA00010992"/>
    </source>
</evidence>
<dbReference type="InterPro" id="IPR017865">
    <property type="entry name" value="F-actin_cap_asu_CS"/>
</dbReference>
<keyword evidence="6" id="KW-0813">Transport</keyword>
<dbReference type="GO" id="GO:0016020">
    <property type="term" value="C:membrane"/>
    <property type="evidence" value="ECO:0007669"/>
    <property type="project" value="UniProtKB-SubCell"/>
</dbReference>
<dbReference type="EMBL" id="VCAU01000008">
    <property type="protein sequence ID" value="KAF9893192.1"/>
    <property type="molecule type" value="Genomic_DNA"/>
</dbReference>
<dbReference type="FunFam" id="3.30.1140.60:FF:000004">
    <property type="entry name" value="F-actin-capping protein subunit alpha"/>
    <property type="match status" value="1"/>
</dbReference>
<dbReference type="Gene3D" id="3.30.1140.60">
    <property type="entry name" value="F-actin capping protein, alpha subunit"/>
    <property type="match status" value="1"/>
</dbReference>
<comment type="similarity">
    <text evidence="3">Belongs to the F-actin-capping protein alpha subunit family.</text>
</comment>
<evidence type="ECO:0000313" key="17">
    <source>
        <dbReference type="EMBL" id="KAF9893192.1"/>
    </source>
</evidence>
<keyword evidence="9 15" id="KW-0812">Transmembrane</keyword>
<dbReference type="InterPro" id="IPR020846">
    <property type="entry name" value="MFS_dom"/>
</dbReference>
<evidence type="ECO:0000256" key="12">
    <source>
        <dbReference type="ARBA" id="ARBA00023203"/>
    </source>
</evidence>
<dbReference type="FunFam" id="3.90.1150.210:FF:000003">
    <property type="entry name" value="F-actin-capping protein subunit alpha"/>
    <property type="match status" value="1"/>
</dbReference>
<dbReference type="GO" id="GO:0051016">
    <property type="term" value="P:barbed-end actin filament capping"/>
    <property type="evidence" value="ECO:0007669"/>
    <property type="project" value="InterPro"/>
</dbReference>
<dbReference type="SUPFAM" id="SSF90096">
    <property type="entry name" value="Subunits of heterodimeric actin filament capping protein Capz"/>
    <property type="match status" value="1"/>
</dbReference>
<feature type="transmembrane region" description="Helical" evidence="15">
    <location>
        <begin position="599"/>
        <end position="619"/>
    </location>
</feature>
<name>A0AAD4CWV2_ASPNN</name>
<dbReference type="GO" id="GO:0005366">
    <property type="term" value="F:myo-inositol:proton symporter activity"/>
    <property type="evidence" value="ECO:0007669"/>
    <property type="project" value="TreeGrafter"/>
</dbReference>
<evidence type="ECO:0000256" key="6">
    <source>
        <dbReference type="ARBA" id="ARBA00022448"/>
    </source>
</evidence>
<evidence type="ECO:0000256" key="8">
    <source>
        <dbReference type="ARBA" id="ARBA00022490"/>
    </source>
</evidence>
<dbReference type="Pfam" id="PF00083">
    <property type="entry name" value="Sugar_tr"/>
    <property type="match status" value="1"/>
</dbReference>
<dbReference type="GO" id="GO:1904679">
    <property type="term" value="P:myo-inositol import across plasma membrane"/>
    <property type="evidence" value="ECO:0007669"/>
    <property type="project" value="TreeGrafter"/>
</dbReference>
<dbReference type="PROSITE" id="PS50850">
    <property type="entry name" value="MFS"/>
    <property type="match status" value="1"/>
</dbReference>
<evidence type="ECO:0000256" key="13">
    <source>
        <dbReference type="ARBA" id="ARBA00023212"/>
    </source>
</evidence>
<dbReference type="InterPro" id="IPR005828">
    <property type="entry name" value="MFS_sugar_transport-like"/>
</dbReference>
<dbReference type="GO" id="GO:0003779">
    <property type="term" value="F:actin binding"/>
    <property type="evidence" value="ECO:0007669"/>
    <property type="project" value="UniProtKB-KW"/>
</dbReference>
<dbReference type="InterPro" id="IPR037282">
    <property type="entry name" value="CapZ_alpha/beta"/>
</dbReference>
<comment type="function">
    <text evidence="14">F-actin-capping proteins bind in a Ca(2+)-independent manner to the fast growing ends of actin filaments (barbed end) thereby blocking the exchange of subunits at these ends. Unlike other capping proteins (such as gelsolin and severin), these proteins do not sever actin filaments.</text>
</comment>
<evidence type="ECO:0000256" key="3">
    <source>
        <dbReference type="ARBA" id="ARBA00010479"/>
    </source>
</evidence>
<feature type="transmembrane region" description="Helical" evidence="15">
    <location>
        <begin position="631"/>
        <end position="649"/>
    </location>
</feature>
<sequence>MSSTVDIASSFIEGAPPGELADVLADVKALTSDGDDIIPSLAPAFERYNESQLTAVKLPGASQEVVISEFNKLDGSRYYDVESQTSFEVDHVTQEASGAQSHVLESENADLVRSLLKSLGTHAREHYPSCSYGVYPIENDSAIAIVLVANRYSPNNFWNGRFRSIYQFPVSAASTTVTGKIHVDVHYYEDGNVSLNTNKPVSLSVSSVSAESIMSRIATAERDYQEELNRAFVQMAEGSFKALRRQLPITRQKVEWEKVGGYRLGQDIAGGKGRFASSPRIQSATASDLVSGGYLAYYEMPTHLLALYLPSLCICYDAGETAHIESIKTTTDIEAQATDIDKLPVSWFVWVVALTASIAGLLFGYDTGIISGAIVYLGNDLDGRPITSSEKELITSLCSGGAFFGAIFAGNTVDRFGRKKAIYLGCILFTIGALLQGTAYTVIQMSIGRFIVGLGVGSAAMVVPLYIAEIAPAQARGRLIGLNNMSITGGQVISYAVGAGFAHVPNGWRYMVGLGGVPALVLGVMMPFCPESPRHLAYTGRVEEARLVLGRIYGEEQVSGAAIAVLVFIIWFVVFYGVSVGNTAWMSADFFPLEARAMGTMWMTCSNWGSNVIVSSTFLSMMKAWTPSGAFGFFAGICGVSYVLIYFFYPEVSGLVLEEIRDVFEHGFGVAYARNLRKERKQIIEERMRTMDRAVPVGH</sequence>
<evidence type="ECO:0000256" key="5">
    <source>
        <dbReference type="ARBA" id="ARBA00014038"/>
    </source>
</evidence>
<dbReference type="Gene3D" id="1.20.1250.20">
    <property type="entry name" value="MFS general substrate transporter like domains"/>
    <property type="match status" value="2"/>
</dbReference>
<keyword evidence="13" id="KW-0206">Cytoskeleton</keyword>
<feature type="transmembrane region" description="Helical" evidence="15">
    <location>
        <begin position="558"/>
        <end position="579"/>
    </location>
</feature>
<evidence type="ECO:0000313" key="18">
    <source>
        <dbReference type="Proteomes" id="UP001194746"/>
    </source>
</evidence>
<evidence type="ECO:0000256" key="10">
    <source>
        <dbReference type="ARBA" id="ARBA00022989"/>
    </source>
</evidence>
<evidence type="ECO:0000256" key="14">
    <source>
        <dbReference type="ARBA" id="ARBA00025389"/>
    </source>
</evidence>
<dbReference type="Pfam" id="PF01267">
    <property type="entry name" value="F-actin_cap_A"/>
    <property type="match status" value="1"/>
</dbReference>
<dbReference type="InterPro" id="IPR036259">
    <property type="entry name" value="MFS_trans_sf"/>
</dbReference>
<evidence type="ECO:0000256" key="1">
    <source>
        <dbReference type="ARBA" id="ARBA00004141"/>
    </source>
</evidence>
<protein>
    <recommendedName>
        <fullName evidence="5">F-actin-capping protein subunit alpha</fullName>
    </recommendedName>
</protein>
<accession>A0AAD4CWV2</accession>
<feature type="domain" description="Major facilitator superfamily (MFS) profile" evidence="16">
    <location>
        <begin position="352"/>
        <end position="699"/>
    </location>
</feature>
<feature type="transmembrane region" description="Helical" evidence="15">
    <location>
        <begin position="347"/>
        <end position="373"/>
    </location>
</feature>
<reference evidence="17" key="2">
    <citation type="submission" date="2020-02" db="EMBL/GenBank/DDBJ databases">
        <authorList>
            <person name="Gilchrist C.L.M."/>
            <person name="Chooi Y.-H."/>
        </authorList>
    </citation>
    <scope>NUCLEOTIDE SEQUENCE</scope>
    <source>
        <strain evidence="17">MST-FP2251</strain>
    </source>
</reference>
<keyword evidence="11 15" id="KW-0472">Membrane</keyword>
<evidence type="ECO:0000256" key="7">
    <source>
        <dbReference type="ARBA" id="ARBA00022467"/>
    </source>
</evidence>
<dbReference type="SUPFAM" id="SSF103473">
    <property type="entry name" value="MFS general substrate transporter"/>
    <property type="match status" value="2"/>
</dbReference>
<evidence type="ECO:0000256" key="2">
    <source>
        <dbReference type="ARBA" id="ARBA00004245"/>
    </source>
</evidence>
<keyword evidence="12" id="KW-0009">Actin-binding</keyword>
<keyword evidence="18" id="KW-1185">Reference proteome</keyword>
<dbReference type="PANTHER" id="PTHR48020">
    <property type="entry name" value="PROTON MYO-INOSITOL COTRANSPORTER"/>
    <property type="match status" value="1"/>
</dbReference>
<organism evidence="17 18">
    <name type="scientific">Aspergillus nanangensis</name>
    <dbReference type="NCBI Taxonomy" id="2582783"/>
    <lineage>
        <taxon>Eukaryota</taxon>
        <taxon>Fungi</taxon>
        <taxon>Dikarya</taxon>
        <taxon>Ascomycota</taxon>
        <taxon>Pezizomycotina</taxon>
        <taxon>Eurotiomycetes</taxon>
        <taxon>Eurotiomycetidae</taxon>
        <taxon>Eurotiales</taxon>
        <taxon>Aspergillaceae</taxon>
        <taxon>Aspergillus</taxon>
        <taxon>Aspergillus subgen. Circumdati</taxon>
    </lineage>
</organism>
<reference evidence="17" key="1">
    <citation type="journal article" date="2019" name="Beilstein J. Org. Chem.">
        <title>Nanangenines: drimane sesquiterpenoids as the dominant metabolite cohort of a novel Australian fungus, Aspergillus nanangensis.</title>
        <authorList>
            <person name="Lacey H.J."/>
            <person name="Gilchrist C.L.M."/>
            <person name="Crombie A."/>
            <person name="Kalaitzis J.A."/>
            <person name="Vuong D."/>
            <person name="Rutledge P.J."/>
            <person name="Turner P."/>
            <person name="Pitt J.I."/>
            <person name="Lacey E."/>
            <person name="Chooi Y.H."/>
            <person name="Piggott A.M."/>
        </authorList>
    </citation>
    <scope>NUCLEOTIDE SEQUENCE</scope>
    <source>
        <strain evidence="17">MST-FP2251</strain>
    </source>
</reference>
<evidence type="ECO:0000256" key="15">
    <source>
        <dbReference type="SAM" id="Phobius"/>
    </source>
</evidence>
<keyword evidence="7" id="KW-0117">Actin capping</keyword>
<keyword evidence="10 15" id="KW-1133">Transmembrane helix</keyword>
<dbReference type="PRINTS" id="PR00191">
    <property type="entry name" value="FACTINCAPA"/>
</dbReference>
<dbReference type="PROSITE" id="PS00216">
    <property type="entry name" value="SUGAR_TRANSPORT_1"/>
    <property type="match status" value="1"/>
</dbReference>
<comment type="similarity">
    <text evidence="4">Belongs to the major facilitator superfamily. Sugar transporter (TC 2.A.1.1) family.</text>
</comment>
<comment type="subcellular location">
    <subcellularLocation>
        <location evidence="2">Cytoplasm</location>
        <location evidence="2">Cytoskeleton</location>
    </subcellularLocation>
    <subcellularLocation>
        <location evidence="1">Membrane</location>
        <topology evidence="1">Multi-pass membrane protein</topology>
    </subcellularLocation>
</comment>
<dbReference type="GO" id="GO:0008290">
    <property type="term" value="C:F-actin capping protein complex"/>
    <property type="evidence" value="ECO:0007669"/>
    <property type="project" value="InterPro"/>
</dbReference>
<dbReference type="PANTHER" id="PTHR48020:SF22">
    <property type="entry name" value="MAJOR FACILITATOR SUPERFAMILY (MFS) PROFILE DOMAIN-CONTAINING PROTEIN-RELATED"/>
    <property type="match status" value="1"/>
</dbReference>